<dbReference type="InterPro" id="IPR036397">
    <property type="entry name" value="RNaseH_sf"/>
</dbReference>
<dbReference type="InterPro" id="IPR000477">
    <property type="entry name" value="RT_dom"/>
</dbReference>
<dbReference type="SUPFAM" id="SSF56219">
    <property type="entry name" value="DNase I-like"/>
    <property type="match status" value="1"/>
</dbReference>
<dbReference type="CDD" id="cd06222">
    <property type="entry name" value="RNase_H_like"/>
    <property type="match status" value="1"/>
</dbReference>
<proteinExistence type="predicted"/>
<dbReference type="SUPFAM" id="SSF53098">
    <property type="entry name" value="Ribonuclease H-like"/>
    <property type="match status" value="1"/>
</dbReference>
<feature type="domain" description="RNase H type-1" evidence="2">
    <location>
        <begin position="998"/>
        <end position="1117"/>
    </location>
</feature>
<evidence type="ECO:0000313" key="5">
    <source>
        <dbReference type="Proteomes" id="UP000467841"/>
    </source>
</evidence>
<dbReference type="InterPro" id="IPR002156">
    <property type="entry name" value="RNaseH_domain"/>
</dbReference>
<dbReference type="PANTHER" id="PTHR33116">
    <property type="entry name" value="REVERSE TRANSCRIPTASE ZINC-BINDING DOMAIN-CONTAINING PROTEIN-RELATED-RELATED"/>
    <property type="match status" value="1"/>
</dbReference>
<accession>A0A6D2K684</accession>
<dbReference type="Pfam" id="PF13456">
    <property type="entry name" value="RVT_3"/>
    <property type="match status" value="1"/>
</dbReference>
<reference evidence="4" key="1">
    <citation type="submission" date="2020-01" db="EMBL/GenBank/DDBJ databases">
        <authorList>
            <person name="Mishra B."/>
        </authorList>
    </citation>
    <scope>NUCLEOTIDE SEQUENCE [LARGE SCALE GENOMIC DNA]</scope>
</reference>
<feature type="domain" description="Reverse transcriptase zinc-binding" evidence="3">
    <location>
        <begin position="792"/>
        <end position="887"/>
    </location>
</feature>
<dbReference type="Pfam" id="PF00078">
    <property type="entry name" value="RVT_1"/>
    <property type="match status" value="1"/>
</dbReference>
<dbReference type="InterPro" id="IPR036691">
    <property type="entry name" value="Endo/exonu/phosph_ase_sf"/>
</dbReference>
<name>A0A6D2K684_9BRAS</name>
<gene>
    <name evidence="4" type="ORF">MERR_LOCUS35630</name>
</gene>
<evidence type="ECO:0000313" key="4">
    <source>
        <dbReference type="EMBL" id="CAA7048395.1"/>
    </source>
</evidence>
<dbReference type="InterPro" id="IPR026960">
    <property type="entry name" value="RVT-Znf"/>
</dbReference>
<dbReference type="OrthoDB" id="7998822at2759"/>
<feature type="domain" description="Reverse transcriptase" evidence="1">
    <location>
        <begin position="330"/>
        <end position="535"/>
    </location>
</feature>
<evidence type="ECO:0000259" key="3">
    <source>
        <dbReference type="Pfam" id="PF13966"/>
    </source>
</evidence>
<protein>
    <recommendedName>
        <fullName evidence="6">Reverse transcriptase domain-containing protein</fullName>
    </recommendedName>
</protein>
<dbReference type="SUPFAM" id="SSF56672">
    <property type="entry name" value="DNA/RNA polymerases"/>
    <property type="match status" value="1"/>
</dbReference>
<keyword evidence="5" id="KW-1185">Reference proteome</keyword>
<dbReference type="InterPro" id="IPR012337">
    <property type="entry name" value="RNaseH-like_sf"/>
</dbReference>
<dbReference type="EMBL" id="CACVBM020001385">
    <property type="protein sequence ID" value="CAA7048395.1"/>
    <property type="molecule type" value="Genomic_DNA"/>
</dbReference>
<evidence type="ECO:0000259" key="2">
    <source>
        <dbReference type="Pfam" id="PF13456"/>
    </source>
</evidence>
<dbReference type="InterPro" id="IPR043502">
    <property type="entry name" value="DNA/RNA_pol_sf"/>
</dbReference>
<dbReference type="PANTHER" id="PTHR33116:SF86">
    <property type="entry name" value="REVERSE TRANSCRIPTASE DOMAIN-CONTAINING PROTEIN"/>
    <property type="match status" value="1"/>
</dbReference>
<dbReference type="CDD" id="cd01650">
    <property type="entry name" value="RT_nLTR_like"/>
    <property type="match status" value="1"/>
</dbReference>
<dbReference type="AlphaFoldDB" id="A0A6D2K684"/>
<dbReference type="Gene3D" id="3.30.420.10">
    <property type="entry name" value="Ribonuclease H-like superfamily/Ribonuclease H"/>
    <property type="match status" value="1"/>
</dbReference>
<organism evidence="4 5">
    <name type="scientific">Microthlaspi erraticum</name>
    <dbReference type="NCBI Taxonomy" id="1685480"/>
    <lineage>
        <taxon>Eukaryota</taxon>
        <taxon>Viridiplantae</taxon>
        <taxon>Streptophyta</taxon>
        <taxon>Embryophyta</taxon>
        <taxon>Tracheophyta</taxon>
        <taxon>Spermatophyta</taxon>
        <taxon>Magnoliopsida</taxon>
        <taxon>eudicotyledons</taxon>
        <taxon>Gunneridae</taxon>
        <taxon>Pentapetalae</taxon>
        <taxon>rosids</taxon>
        <taxon>malvids</taxon>
        <taxon>Brassicales</taxon>
        <taxon>Brassicaceae</taxon>
        <taxon>Coluteocarpeae</taxon>
        <taxon>Microthlaspi</taxon>
    </lineage>
</organism>
<dbReference type="InterPro" id="IPR044730">
    <property type="entry name" value="RNase_H-like_dom_plant"/>
</dbReference>
<comment type="caution">
    <text evidence="4">The sequence shown here is derived from an EMBL/GenBank/DDBJ whole genome shotgun (WGS) entry which is preliminary data.</text>
</comment>
<sequence length="1145" mass="130799">MLECCGMIDFPYTGNPLSWVGYRASGKVQCRLDRAIGNEEWHQSFSHTNVEYLKLWGSDHRPVLVNILSKEANIHRNFKFDKRWLGKDGFKETINEGWNMSTEARVGDLHCKVNSCRKAISVWKRTNKSNSAKKIETIKDQLEKAQTDDNVPNEEVLNLKWSLCSAHREEELYWRQKSRVTWLKEGDRNTKFFHASTKQRRARNRITKIKRSDGTWAETDDGIERTATSYFQTLFSSSCPQESDEALRYVTEKVTPEMNRSLTKLPTNEEIKKAISEMNPDKAPGPDGMTSLFYQRFWETMATDVIQMVKDFFTTNSLDTRLNQTNICLIPKTERPRDMSEFRPISLCNVSYKIISKIMSNRLKRWLPKLISETQSAFVARRLITDNILIAQEAFHALRTNPMCKAKFVAIKTDMSKAYDRVEWGFLQTLMLKLGFDAMWVRWIMMCISSVSYQVLINGEAKGHITPSRGLRQGKITGLKIARACPAVSHLLFADDSLFFCKADVLQCAELMKIIECYGLASGQQLNTTKSSIFFGSKVPPDLRVAIKNTIGIRQEGGMGMYLGLPETINGSKRQVFAFVQDRLNKRINSWSAKLKLHSAISNFWWSNKQNSRGIHWIAWEKICLPFDKGGLGFRDLKLFNLALLAKQLWRIIYHPSSLLARILKGRYFRNSTILEVEKSNMPSYGWRSMLAAKDLLKAGLRRTIGTGEKTLVWRDSWIPDEPPRPPQDIGLPRDPLLLVSALIDPVTKEWRLDKLTDILSTEEINLVLSLKPSRTNREDGFCWTLTKSGIYSVKTGYLLATQRKEKPESMQVNQPSVDGLKSRIWSLKTTKKLKHFVWSAIAGCTPVCSKLVERHCDISRACPRCDVENETINHLLFECPWAVQTWSLSEITTSPGIFPCNALFNNLDHLLWRAREGGDTEKALASFPWIVWFIWKARNEKVFEGKDIMPLDTLQQAMAETEAWNVALIVAEALDETQKKDPPILPNQNVVYPRCQVDASWVYETNLFGGALVMDLEADSRVTGSFSNPLVLSPLHAEFHTLIWAMKMVRQMGYTSMRFESDCLQLVTLIEDGEIWPSLVSEFDDFSVIHSLFQTFSLVFIPRSVNLHADALAKEARTRGCSFSHVNTVDPISMVPATNQIGTA</sequence>
<evidence type="ECO:0008006" key="6">
    <source>
        <dbReference type="Google" id="ProtNLM"/>
    </source>
</evidence>
<dbReference type="GO" id="GO:0004523">
    <property type="term" value="F:RNA-DNA hybrid ribonuclease activity"/>
    <property type="evidence" value="ECO:0007669"/>
    <property type="project" value="InterPro"/>
</dbReference>
<dbReference type="Pfam" id="PF13966">
    <property type="entry name" value="zf-RVT"/>
    <property type="match status" value="1"/>
</dbReference>
<dbReference type="Proteomes" id="UP000467841">
    <property type="component" value="Unassembled WGS sequence"/>
</dbReference>
<evidence type="ECO:0000259" key="1">
    <source>
        <dbReference type="Pfam" id="PF00078"/>
    </source>
</evidence>
<dbReference type="GO" id="GO:0003676">
    <property type="term" value="F:nucleic acid binding"/>
    <property type="evidence" value="ECO:0007669"/>
    <property type="project" value="InterPro"/>
</dbReference>